<dbReference type="Proteomes" id="UP000317650">
    <property type="component" value="Chromosome 5"/>
</dbReference>
<dbReference type="Pfam" id="PF02362">
    <property type="entry name" value="B3"/>
    <property type="match status" value="1"/>
</dbReference>
<dbReference type="AlphaFoldDB" id="A0A4S8JTL6"/>
<reference evidence="8 9" key="1">
    <citation type="journal article" date="2019" name="Nat. Plants">
        <title>Genome sequencing of Musa balbisiana reveals subgenome evolution and function divergence in polyploid bananas.</title>
        <authorList>
            <person name="Yao X."/>
        </authorList>
    </citation>
    <scope>NUCLEOTIDE SEQUENCE [LARGE SCALE GENOMIC DNA]</scope>
    <source>
        <strain evidence="9">cv. DH-PKW</strain>
        <tissue evidence="8">Leaves</tissue>
    </source>
</reference>
<keyword evidence="3" id="KW-0238">DNA-binding</keyword>
<comment type="caution">
    <text evidence="8">The sequence shown here is derived from an EMBL/GenBank/DDBJ whole genome shotgun (WGS) entry which is preliminary data.</text>
</comment>
<evidence type="ECO:0000256" key="5">
    <source>
        <dbReference type="ARBA" id="ARBA00023242"/>
    </source>
</evidence>
<evidence type="ECO:0000256" key="1">
    <source>
        <dbReference type="ARBA" id="ARBA00004123"/>
    </source>
</evidence>
<evidence type="ECO:0000259" key="7">
    <source>
        <dbReference type="PROSITE" id="PS50863"/>
    </source>
</evidence>
<evidence type="ECO:0000256" key="3">
    <source>
        <dbReference type="ARBA" id="ARBA00023125"/>
    </source>
</evidence>
<feature type="compositionally biased region" description="Basic and acidic residues" evidence="6">
    <location>
        <begin position="7"/>
        <end position="21"/>
    </location>
</feature>
<dbReference type="CDD" id="cd10017">
    <property type="entry name" value="B3_DNA"/>
    <property type="match status" value="1"/>
</dbReference>
<protein>
    <recommendedName>
        <fullName evidence="7">TF-B3 domain-containing protein</fullName>
    </recommendedName>
</protein>
<keyword evidence="5" id="KW-0539">Nucleus</keyword>
<keyword evidence="2" id="KW-0805">Transcription regulation</keyword>
<feature type="region of interest" description="Disordered" evidence="6">
    <location>
        <begin position="1"/>
        <end position="73"/>
    </location>
</feature>
<sequence length="210" mass="23568">MVLLGSRQRERERERERETESARNQTPTRRSRRTNVAASSSSMRDPLAGSSTAQPRHLKTSLGKPAVNCEKRDQINIRTPTTVQQSLEHATQEKIVPLSGNRFFTCILSKNSLPKRIRDLLPRSAVPVVLSYGSRTWEVVYCGDQSFQRFGEGWKKFVVDNNLKEGDGCVFELMDTENIQFKVQILRGDLPAFGAVGGDGQSSDEVIVID</sequence>
<dbReference type="GO" id="GO:0005634">
    <property type="term" value="C:nucleus"/>
    <property type="evidence" value="ECO:0007669"/>
    <property type="project" value="UniProtKB-SubCell"/>
</dbReference>
<feature type="compositionally biased region" description="Polar residues" evidence="6">
    <location>
        <begin position="22"/>
        <end position="54"/>
    </location>
</feature>
<name>A0A4S8JTL6_MUSBA</name>
<evidence type="ECO:0000313" key="8">
    <source>
        <dbReference type="EMBL" id="THU65480.1"/>
    </source>
</evidence>
<dbReference type="PANTHER" id="PTHR31391:SF64">
    <property type="entry name" value="B3 DOMAIN-CONTAINING PROTEIN OS06G0112300"/>
    <property type="match status" value="1"/>
</dbReference>
<dbReference type="InterPro" id="IPR015300">
    <property type="entry name" value="DNA-bd_pseudobarrel_sf"/>
</dbReference>
<dbReference type="SMART" id="SM01019">
    <property type="entry name" value="B3"/>
    <property type="match status" value="1"/>
</dbReference>
<dbReference type="InterPro" id="IPR003340">
    <property type="entry name" value="B3_DNA-bd"/>
</dbReference>
<dbReference type="SUPFAM" id="SSF101936">
    <property type="entry name" value="DNA-binding pseudobarrel domain"/>
    <property type="match status" value="1"/>
</dbReference>
<comment type="subcellular location">
    <subcellularLocation>
        <location evidence="1">Nucleus</location>
    </subcellularLocation>
</comment>
<evidence type="ECO:0000256" key="4">
    <source>
        <dbReference type="ARBA" id="ARBA00023163"/>
    </source>
</evidence>
<evidence type="ECO:0000256" key="2">
    <source>
        <dbReference type="ARBA" id="ARBA00023015"/>
    </source>
</evidence>
<dbReference type="InterPro" id="IPR044837">
    <property type="entry name" value="REM16-like"/>
</dbReference>
<organism evidence="8 9">
    <name type="scientific">Musa balbisiana</name>
    <name type="common">Banana</name>
    <dbReference type="NCBI Taxonomy" id="52838"/>
    <lineage>
        <taxon>Eukaryota</taxon>
        <taxon>Viridiplantae</taxon>
        <taxon>Streptophyta</taxon>
        <taxon>Embryophyta</taxon>
        <taxon>Tracheophyta</taxon>
        <taxon>Spermatophyta</taxon>
        <taxon>Magnoliopsida</taxon>
        <taxon>Liliopsida</taxon>
        <taxon>Zingiberales</taxon>
        <taxon>Musaceae</taxon>
        <taxon>Musa</taxon>
    </lineage>
</organism>
<gene>
    <name evidence="8" type="ORF">C4D60_Mb05t04100</name>
</gene>
<feature type="domain" description="TF-B3" evidence="7">
    <location>
        <begin position="128"/>
        <end position="189"/>
    </location>
</feature>
<keyword evidence="4" id="KW-0804">Transcription</keyword>
<proteinExistence type="predicted"/>
<dbReference type="Gene3D" id="2.40.330.10">
    <property type="entry name" value="DNA-binding pseudobarrel domain"/>
    <property type="match status" value="1"/>
</dbReference>
<dbReference type="GO" id="GO:0003677">
    <property type="term" value="F:DNA binding"/>
    <property type="evidence" value="ECO:0007669"/>
    <property type="project" value="UniProtKB-KW"/>
</dbReference>
<dbReference type="PANTHER" id="PTHR31391">
    <property type="entry name" value="B3 DOMAIN-CONTAINING PROTEIN OS11G0197600-RELATED"/>
    <property type="match status" value="1"/>
</dbReference>
<evidence type="ECO:0000313" key="9">
    <source>
        <dbReference type="Proteomes" id="UP000317650"/>
    </source>
</evidence>
<accession>A0A4S8JTL6</accession>
<keyword evidence="9" id="KW-1185">Reference proteome</keyword>
<evidence type="ECO:0000256" key="6">
    <source>
        <dbReference type="SAM" id="MobiDB-lite"/>
    </source>
</evidence>
<dbReference type="EMBL" id="PYDT01000003">
    <property type="protein sequence ID" value="THU65480.1"/>
    <property type="molecule type" value="Genomic_DNA"/>
</dbReference>
<dbReference type="PROSITE" id="PS50863">
    <property type="entry name" value="B3"/>
    <property type="match status" value="1"/>
</dbReference>